<keyword evidence="7 13" id="KW-0812">Transmembrane</keyword>
<evidence type="ECO:0000313" key="15">
    <source>
        <dbReference type="Proteomes" id="UP001497493"/>
    </source>
</evidence>
<evidence type="ECO:0000256" key="1">
    <source>
        <dbReference type="ARBA" id="ARBA00004429"/>
    </source>
</evidence>
<comment type="subcellular location">
    <subcellularLocation>
        <location evidence="1">Cell inner membrane</location>
        <topology evidence="1">Multi-pass membrane protein</topology>
    </subcellularLocation>
</comment>
<evidence type="ECO:0000313" key="14">
    <source>
        <dbReference type="EMBL" id="CAL1240175.1"/>
    </source>
</evidence>
<evidence type="ECO:0000256" key="12">
    <source>
        <dbReference type="ARBA" id="ARBA00023136"/>
    </source>
</evidence>
<keyword evidence="11 13" id="KW-0408">Iron</keyword>
<proteinExistence type="inferred from homology"/>
<dbReference type="PANTHER" id="PTHR30365">
    <property type="entry name" value="CYTOCHROME D UBIQUINOL OXIDASE"/>
    <property type="match status" value="1"/>
</dbReference>
<keyword evidence="6 13" id="KW-0349">Heme</keyword>
<keyword evidence="5" id="KW-0997">Cell inner membrane</keyword>
<dbReference type="EMBL" id="OZ026884">
    <property type="protein sequence ID" value="CAL1240175.1"/>
    <property type="molecule type" value="Genomic_DNA"/>
</dbReference>
<evidence type="ECO:0000256" key="4">
    <source>
        <dbReference type="ARBA" id="ARBA00022475"/>
    </source>
</evidence>
<dbReference type="InterPro" id="IPR002585">
    <property type="entry name" value="Cyt-d_ubiquinol_oxidase_su_1"/>
</dbReference>
<keyword evidence="10 13" id="KW-1133">Transmembrane helix</keyword>
<evidence type="ECO:0000256" key="8">
    <source>
        <dbReference type="ARBA" id="ARBA00022723"/>
    </source>
</evidence>
<evidence type="ECO:0000256" key="3">
    <source>
        <dbReference type="ARBA" id="ARBA00022448"/>
    </source>
</evidence>
<feature type="transmembrane region" description="Helical" evidence="13">
    <location>
        <begin position="94"/>
        <end position="119"/>
    </location>
</feature>
<organism evidence="14 15">
    <name type="scientific">Candidatus Methylocalor cossyra</name>
    <dbReference type="NCBI Taxonomy" id="3108543"/>
    <lineage>
        <taxon>Bacteria</taxon>
        <taxon>Pseudomonadati</taxon>
        <taxon>Pseudomonadota</taxon>
        <taxon>Gammaproteobacteria</taxon>
        <taxon>Methylococcales</taxon>
        <taxon>Methylococcaceae</taxon>
        <taxon>Candidatus Methylocalor</taxon>
    </lineage>
</organism>
<name>A0ABM9NHT3_9GAMM</name>
<protein>
    <submittedName>
        <fullName evidence="14">Cytochrome bd-I ubiquinol oxidase subunit I</fullName>
        <ecNumber evidence="14">1.11.1.-</ecNumber>
    </submittedName>
</protein>
<dbReference type="PIRSF" id="PIRSF006446">
    <property type="entry name" value="Cyt_quinol_oxidase_1"/>
    <property type="match status" value="1"/>
</dbReference>
<feature type="transmembrane region" description="Helical" evidence="13">
    <location>
        <begin position="425"/>
        <end position="447"/>
    </location>
</feature>
<feature type="transmembrane region" description="Helical" evidence="13">
    <location>
        <begin position="391"/>
        <end position="413"/>
    </location>
</feature>
<dbReference type="GO" id="GO:0004601">
    <property type="term" value="F:peroxidase activity"/>
    <property type="evidence" value="ECO:0007669"/>
    <property type="project" value="UniProtKB-KW"/>
</dbReference>
<keyword evidence="4 13" id="KW-1003">Cell membrane</keyword>
<feature type="transmembrane region" description="Helical" evidence="13">
    <location>
        <begin position="223"/>
        <end position="241"/>
    </location>
</feature>
<evidence type="ECO:0000256" key="5">
    <source>
        <dbReference type="ARBA" id="ARBA00022519"/>
    </source>
</evidence>
<gene>
    <name evidence="14" type="primary">cydA</name>
    <name evidence="14" type="ORF">MECH1_V1_1399</name>
</gene>
<evidence type="ECO:0000256" key="6">
    <source>
        <dbReference type="ARBA" id="ARBA00022617"/>
    </source>
</evidence>
<dbReference type="Pfam" id="PF01654">
    <property type="entry name" value="Cyt_bd_oxida_I"/>
    <property type="match status" value="1"/>
</dbReference>
<reference evidence="14 15" key="1">
    <citation type="submission" date="2024-04" db="EMBL/GenBank/DDBJ databases">
        <authorList>
            <person name="Cremers G."/>
        </authorList>
    </citation>
    <scope>NUCLEOTIDE SEQUENCE [LARGE SCALE GENOMIC DNA]</scope>
    <source>
        <strain evidence="14">MeCH1-AG</strain>
    </source>
</reference>
<keyword evidence="12 13" id="KW-0472">Membrane</keyword>
<feature type="transmembrane region" description="Helical" evidence="13">
    <location>
        <begin position="131"/>
        <end position="154"/>
    </location>
</feature>
<evidence type="ECO:0000256" key="7">
    <source>
        <dbReference type="ARBA" id="ARBA00022692"/>
    </source>
</evidence>
<evidence type="ECO:0000256" key="9">
    <source>
        <dbReference type="ARBA" id="ARBA00022982"/>
    </source>
</evidence>
<keyword evidence="3 13" id="KW-0813">Transport</keyword>
<evidence type="ECO:0000256" key="10">
    <source>
        <dbReference type="ARBA" id="ARBA00022989"/>
    </source>
</evidence>
<evidence type="ECO:0000256" key="11">
    <source>
        <dbReference type="ARBA" id="ARBA00023004"/>
    </source>
</evidence>
<keyword evidence="15" id="KW-1185">Reference proteome</keyword>
<dbReference type="Proteomes" id="UP001497493">
    <property type="component" value="Chromosome"/>
</dbReference>
<evidence type="ECO:0000256" key="13">
    <source>
        <dbReference type="PIRNR" id="PIRNR006446"/>
    </source>
</evidence>
<sequence length="523" mass="58300">MASGEAIVDLARLQFGLTAMYHFLFVPLTLGLSFILAIMESVYVMTGKEIYKDMTRFWGKLFAINFAMGVTTGITLEFQFGTNWAYYSHYVGDIFGTILASEGWMAFFLESTLVGLFFFGWDRLSKVQHLAVTWLVAFGTSLSALWILIANGWMQYPVGSAFNYETLRMEMTSFAAVFFNPVAQVKFVHTVAAGYVTGAMFVLGISAWYLLQGRDPGFARRSFSVAAAFGLASVLSVIVLGDESGYTEGETQKIKLAAIEAEWDTDRPPASFTLVGFPDQAAEKTHFAIKIPYLLGLIATRSIDEEVKGIKTLRAESVERIKSGRIAYAQLQKLRSGDLSDATRALFEQHKADLGYALLLKRYTDDPAAASDELVMKAAADTIPRVAPLFWAFRIMVAAGFTMLFVFAMAFYYCATRVAERKRWLLKLALWCIPLPWIAAETGWFVAEYGRQPWTISGVLPTHLSASNIGAGQLWFGIAGFLFFYTALLVIELYLMIKYVRLGPSSLHTGKYHFEARERASMG</sequence>
<dbReference type="EC" id="1.11.1.-" evidence="14"/>
<feature type="transmembrane region" description="Helical" evidence="13">
    <location>
        <begin position="57"/>
        <end position="74"/>
    </location>
</feature>
<keyword evidence="14" id="KW-0575">Peroxidase</keyword>
<accession>A0ABM9NHT3</accession>
<keyword evidence="8 13" id="KW-0479">Metal-binding</keyword>
<evidence type="ECO:0000256" key="2">
    <source>
        <dbReference type="ARBA" id="ARBA00009819"/>
    </source>
</evidence>
<feature type="transmembrane region" description="Helical" evidence="13">
    <location>
        <begin position="20"/>
        <end position="45"/>
    </location>
</feature>
<keyword evidence="9 13" id="KW-0249">Electron transport</keyword>
<dbReference type="RefSeq" id="WP_348759678.1">
    <property type="nucleotide sequence ID" value="NZ_OZ026884.1"/>
</dbReference>
<dbReference type="PANTHER" id="PTHR30365:SF0">
    <property type="entry name" value="CYTOCHROME BD-I UBIQUINOL OXIDASE SUBUNIT 1"/>
    <property type="match status" value="1"/>
</dbReference>
<keyword evidence="14" id="KW-0560">Oxidoreductase</keyword>
<comment type="similarity">
    <text evidence="2 13">Belongs to the cytochrome ubiquinol oxidase subunit 1 family.</text>
</comment>
<feature type="transmembrane region" description="Helical" evidence="13">
    <location>
        <begin position="474"/>
        <end position="497"/>
    </location>
</feature>
<feature type="transmembrane region" description="Helical" evidence="13">
    <location>
        <begin position="187"/>
        <end position="211"/>
    </location>
</feature>